<dbReference type="InterPro" id="IPR001606">
    <property type="entry name" value="ARID_dom"/>
</dbReference>
<evidence type="ECO:0000313" key="4">
    <source>
        <dbReference type="Proteomes" id="UP001497453"/>
    </source>
</evidence>
<feature type="compositionally biased region" description="Acidic residues" evidence="1">
    <location>
        <begin position="515"/>
        <end position="524"/>
    </location>
</feature>
<sequence length="524" mass="57780">MMNESSSQVGTFCFRFGDLSTSRVDLEERVFALAPITITAAEASSAEPQSINLPPAQATMVQNELQGSQGMPNLNDPNNQWMPGTPQDPPFITLGIFVQRAVEPLPPAAFAAAYSGYLNKMPAEKRTPYMEGRLVDLHLLHTEIIKAGGPHNIADAYGRPLDDCWQILAAKLGFVQFPGNDRELPMSSPLHGVMLQHFYADYLLGFDVAYIRTCLVNNGTSQLGVKGANSAGGQVNGNMDMHPMQGSSSEGQAVPTGVPTHNPQAIFTIAGSRDPKKIQELLMLAQLPMDELKARNIPEELIKKIAVHGPYLQQWVQYQRQFNNRIRSAQSGQSSAGMSQPPRPTMVPPTMPGQVPQQGQMSNHNARPEDGMAGTWAGQQPNQAPSLQAANAWDRPPTQVIQNISMITSLQRGREELEKCEQRHQSIAQSLQLAIQRQHQVASLREGNEVLYQQHMPRLTAQIGLMRMMIARIDNLRLLLQARIQQLQQQEHQQGDISTPAVSDTSNLDATLSGLEDELERLNM</sequence>
<gene>
    <name evidence="3" type="ORF">GFSPODELE1_LOCUS10527</name>
</gene>
<proteinExistence type="predicted"/>
<feature type="domain" description="ARID" evidence="2">
    <location>
        <begin position="104"/>
        <end position="211"/>
    </location>
</feature>
<dbReference type="InterPro" id="IPR036431">
    <property type="entry name" value="ARID_dom_sf"/>
</dbReference>
<feature type="compositionally biased region" description="Polar residues" evidence="1">
    <location>
        <begin position="355"/>
        <end position="365"/>
    </location>
</feature>
<keyword evidence="4" id="KW-1185">Reference proteome</keyword>
<evidence type="ECO:0000259" key="2">
    <source>
        <dbReference type="PROSITE" id="PS51011"/>
    </source>
</evidence>
<evidence type="ECO:0000256" key="1">
    <source>
        <dbReference type="SAM" id="MobiDB-lite"/>
    </source>
</evidence>
<reference evidence="4" key="1">
    <citation type="submission" date="2024-04" db="EMBL/GenBank/DDBJ databases">
        <authorList>
            <person name="Shaw F."/>
            <person name="Minotto A."/>
        </authorList>
    </citation>
    <scope>NUCLEOTIDE SEQUENCE [LARGE SCALE GENOMIC DNA]</scope>
</reference>
<dbReference type="PROSITE" id="PS51011">
    <property type="entry name" value="ARID"/>
    <property type="match status" value="1"/>
</dbReference>
<dbReference type="SUPFAM" id="SSF46774">
    <property type="entry name" value="ARID-like"/>
    <property type="match status" value="1"/>
</dbReference>
<evidence type="ECO:0000313" key="3">
    <source>
        <dbReference type="EMBL" id="CAL1715989.1"/>
    </source>
</evidence>
<dbReference type="Proteomes" id="UP001497453">
    <property type="component" value="Chromosome 9"/>
</dbReference>
<name>A0ABP1EAX9_9APHY</name>
<dbReference type="Pfam" id="PF01388">
    <property type="entry name" value="ARID"/>
    <property type="match status" value="1"/>
</dbReference>
<protein>
    <recommendedName>
        <fullName evidence="2">ARID domain-containing protein</fullName>
    </recommendedName>
</protein>
<organism evidence="3 4">
    <name type="scientific">Somion occarium</name>
    <dbReference type="NCBI Taxonomy" id="3059160"/>
    <lineage>
        <taxon>Eukaryota</taxon>
        <taxon>Fungi</taxon>
        <taxon>Dikarya</taxon>
        <taxon>Basidiomycota</taxon>
        <taxon>Agaricomycotina</taxon>
        <taxon>Agaricomycetes</taxon>
        <taxon>Polyporales</taxon>
        <taxon>Cerrenaceae</taxon>
        <taxon>Somion</taxon>
    </lineage>
</organism>
<accession>A0ABP1EAX9</accession>
<feature type="compositionally biased region" description="Polar residues" evidence="1">
    <location>
        <begin position="495"/>
        <end position="510"/>
    </location>
</feature>
<dbReference type="EMBL" id="OZ037952">
    <property type="protein sequence ID" value="CAL1715989.1"/>
    <property type="molecule type" value="Genomic_DNA"/>
</dbReference>
<dbReference type="CDD" id="cd16100">
    <property type="entry name" value="ARID"/>
    <property type="match status" value="1"/>
</dbReference>
<feature type="region of interest" description="Disordered" evidence="1">
    <location>
        <begin position="491"/>
        <end position="524"/>
    </location>
</feature>
<dbReference type="Gene3D" id="1.10.150.60">
    <property type="entry name" value="ARID DNA-binding domain"/>
    <property type="match status" value="1"/>
</dbReference>
<feature type="region of interest" description="Disordered" evidence="1">
    <location>
        <begin position="353"/>
        <end position="382"/>
    </location>
</feature>